<keyword evidence="5" id="KW-0934">Plastid</keyword>
<dbReference type="EMBL" id="CAMXCT030000839">
    <property type="protein sequence ID" value="CAL4771156.1"/>
    <property type="molecule type" value="Genomic_DNA"/>
</dbReference>
<feature type="region of interest" description="Disordered" evidence="11">
    <location>
        <begin position="298"/>
        <end position="326"/>
    </location>
</feature>
<dbReference type="PANTHER" id="PTHR46132:SF1">
    <property type="entry name" value="DIGALACTOSYLDIACYLGLYCEROL SYNTHASE 2, CHLOROPLASTIC"/>
    <property type="match status" value="1"/>
</dbReference>
<feature type="domain" description="Glycosyl transferase family 1" evidence="12">
    <location>
        <begin position="48"/>
        <end position="197"/>
    </location>
</feature>
<dbReference type="Pfam" id="PF00534">
    <property type="entry name" value="Glycos_transf_1"/>
    <property type="match status" value="1"/>
</dbReference>
<evidence type="ECO:0000256" key="6">
    <source>
        <dbReference type="ARBA" id="ARBA00022676"/>
    </source>
</evidence>
<comment type="caution">
    <text evidence="13">The sequence shown here is derived from an EMBL/GenBank/DDBJ whole genome shotgun (WGS) entry which is preliminary data.</text>
</comment>
<keyword evidence="15" id="KW-1185">Reference proteome</keyword>
<dbReference type="InterPro" id="IPR044525">
    <property type="entry name" value="DGDG1/2"/>
</dbReference>
<name>A0A9P1C2D3_9DINO</name>
<reference evidence="14 15" key="2">
    <citation type="submission" date="2024-05" db="EMBL/GenBank/DDBJ databases">
        <authorList>
            <person name="Chen Y."/>
            <person name="Shah S."/>
            <person name="Dougan E. K."/>
            <person name="Thang M."/>
            <person name="Chan C."/>
        </authorList>
    </citation>
    <scope>NUCLEOTIDE SEQUENCE [LARGE SCALE GENOMIC DNA]</scope>
</reference>
<dbReference type="EC" id="2.4.1.241" evidence="9"/>
<dbReference type="OrthoDB" id="411960at2759"/>
<evidence type="ECO:0000256" key="7">
    <source>
        <dbReference type="ARBA" id="ARBA00022679"/>
    </source>
</evidence>
<dbReference type="GO" id="GO:0016020">
    <property type="term" value="C:membrane"/>
    <property type="evidence" value="ECO:0007669"/>
    <property type="project" value="UniProtKB-SubCell"/>
</dbReference>
<evidence type="ECO:0000256" key="10">
    <source>
        <dbReference type="ARBA" id="ARBA00048651"/>
    </source>
</evidence>
<evidence type="ECO:0000256" key="3">
    <source>
        <dbReference type="ARBA" id="ARBA00009481"/>
    </source>
</evidence>
<reference evidence="13" key="1">
    <citation type="submission" date="2022-10" db="EMBL/GenBank/DDBJ databases">
        <authorList>
            <person name="Chen Y."/>
            <person name="Dougan E. K."/>
            <person name="Chan C."/>
            <person name="Rhodes N."/>
            <person name="Thang M."/>
        </authorList>
    </citation>
    <scope>NUCLEOTIDE SEQUENCE</scope>
</reference>
<evidence type="ECO:0000256" key="9">
    <source>
        <dbReference type="ARBA" id="ARBA00024055"/>
    </source>
</evidence>
<organism evidence="13">
    <name type="scientific">Cladocopium goreaui</name>
    <dbReference type="NCBI Taxonomy" id="2562237"/>
    <lineage>
        <taxon>Eukaryota</taxon>
        <taxon>Sar</taxon>
        <taxon>Alveolata</taxon>
        <taxon>Dinophyceae</taxon>
        <taxon>Suessiales</taxon>
        <taxon>Symbiodiniaceae</taxon>
        <taxon>Cladocopium</taxon>
    </lineage>
</organism>
<keyword evidence="4" id="KW-0150">Chloroplast</keyword>
<evidence type="ECO:0000256" key="5">
    <source>
        <dbReference type="ARBA" id="ARBA00022640"/>
    </source>
</evidence>
<sequence length="326" mass="36782">MPNSKGMNQSSRAVVQCEVRQEFFDIARRSNAVRPRWLRGKDTALNSQVYFIGKAVKPKGWVQLLNLLATLPDTEAWSDFQLDAFGSGPDAKEILEMVEKMNNKCGRQIMTMSAGRNHSEKEFEQYKVLVNASTTEMLCTVTAEALAMGKRVVLPDHPSNAYFKANFDERCHFFKLQDSESFHNALKEALEQEGPVPLPAEAEARLSWESALERFYDAAQVHVLSGRLERPSEARGAKIAFELHSRFQTDTPAFSKLLKSATLNQEMEFKAPWSEGTTKELMQKLGVFAALQQKEDFDVVSQDPRADRELESQSSGPIPMSRKRGQ</sequence>
<dbReference type="EMBL" id="CAMXCT010000839">
    <property type="protein sequence ID" value="CAI3983844.1"/>
    <property type="molecule type" value="Genomic_DNA"/>
</dbReference>
<evidence type="ECO:0000313" key="13">
    <source>
        <dbReference type="EMBL" id="CAI3983844.1"/>
    </source>
</evidence>
<evidence type="ECO:0000313" key="14">
    <source>
        <dbReference type="EMBL" id="CAL4771156.1"/>
    </source>
</evidence>
<keyword evidence="6" id="KW-0328">Glycosyltransferase</keyword>
<dbReference type="GO" id="GO:0046481">
    <property type="term" value="F:digalactosyldiacylglycerol synthase activity"/>
    <property type="evidence" value="ECO:0007669"/>
    <property type="project" value="UniProtKB-EC"/>
</dbReference>
<evidence type="ECO:0000313" key="15">
    <source>
        <dbReference type="Proteomes" id="UP001152797"/>
    </source>
</evidence>
<protein>
    <recommendedName>
        <fullName evidence="9">digalactosyldiacylglycerol synthase</fullName>
        <ecNumber evidence="9">2.4.1.241</ecNumber>
    </recommendedName>
</protein>
<accession>A0A9P1C2D3</accession>
<dbReference type="SUPFAM" id="SSF53756">
    <property type="entry name" value="UDP-Glycosyltransferase/glycogen phosphorylase"/>
    <property type="match status" value="1"/>
</dbReference>
<dbReference type="Proteomes" id="UP001152797">
    <property type="component" value="Unassembled WGS sequence"/>
</dbReference>
<comment type="subcellular location">
    <subcellularLocation>
        <location evidence="2">Membrane</location>
    </subcellularLocation>
    <subcellularLocation>
        <location evidence="1">Plastid</location>
        <location evidence="1">Chloroplast</location>
    </subcellularLocation>
</comment>
<proteinExistence type="inferred from homology"/>
<comment type="similarity">
    <text evidence="3">Belongs to the glycosyltransferase group 1 family. Glycosyltransferase 4 subfamily.</text>
</comment>
<keyword evidence="7" id="KW-0808">Transferase</keyword>
<evidence type="ECO:0000256" key="2">
    <source>
        <dbReference type="ARBA" id="ARBA00004370"/>
    </source>
</evidence>
<evidence type="ECO:0000256" key="11">
    <source>
        <dbReference type="SAM" id="MobiDB-lite"/>
    </source>
</evidence>
<dbReference type="Gene3D" id="3.40.50.2000">
    <property type="entry name" value="Glycogen Phosphorylase B"/>
    <property type="match status" value="1"/>
</dbReference>
<evidence type="ECO:0000256" key="4">
    <source>
        <dbReference type="ARBA" id="ARBA00022528"/>
    </source>
</evidence>
<gene>
    <name evidence="13" type="ORF">C1SCF055_LOCUS11422</name>
</gene>
<dbReference type="EMBL" id="CAMXCT020000839">
    <property type="protein sequence ID" value="CAL1137219.1"/>
    <property type="molecule type" value="Genomic_DNA"/>
</dbReference>
<keyword evidence="8" id="KW-0472">Membrane</keyword>
<evidence type="ECO:0000256" key="1">
    <source>
        <dbReference type="ARBA" id="ARBA00004229"/>
    </source>
</evidence>
<dbReference type="CDD" id="cd01635">
    <property type="entry name" value="Glycosyltransferase_GTB-type"/>
    <property type="match status" value="1"/>
</dbReference>
<evidence type="ECO:0000259" key="12">
    <source>
        <dbReference type="Pfam" id="PF00534"/>
    </source>
</evidence>
<comment type="catalytic activity">
    <reaction evidence="10">
        <text>a 1,2-diacyl-3-O-(beta-D-galactosyl)-sn-glycerol + UDP-alpha-D-galactose = a 1,2-diacyl-3-O-[alpha-D-galactosyl-(1-&gt;6)-beta-D-galactosyl]-sn-glycerol + UDP + H(+)</text>
        <dbReference type="Rhea" id="RHEA:10520"/>
        <dbReference type="ChEBI" id="CHEBI:15378"/>
        <dbReference type="ChEBI" id="CHEBI:17615"/>
        <dbReference type="ChEBI" id="CHEBI:28396"/>
        <dbReference type="ChEBI" id="CHEBI:58223"/>
        <dbReference type="ChEBI" id="CHEBI:66914"/>
        <dbReference type="EC" id="2.4.1.241"/>
    </reaction>
</comment>
<dbReference type="GO" id="GO:0009507">
    <property type="term" value="C:chloroplast"/>
    <property type="evidence" value="ECO:0007669"/>
    <property type="project" value="UniProtKB-SubCell"/>
</dbReference>
<dbReference type="InterPro" id="IPR001296">
    <property type="entry name" value="Glyco_trans_1"/>
</dbReference>
<dbReference type="PANTHER" id="PTHR46132">
    <property type="entry name" value="DIGALACTOSYLDIACYLGLYCEROL SYNTHASE 2, CHLOROPLASTIC"/>
    <property type="match status" value="1"/>
</dbReference>
<dbReference type="AlphaFoldDB" id="A0A9P1C2D3"/>
<evidence type="ECO:0000256" key="8">
    <source>
        <dbReference type="ARBA" id="ARBA00023136"/>
    </source>
</evidence>